<sequence>PPSVAAGDTSFSHRPFRPLCSPSFPYDRPNLVLVFSPLSLGQAVDDLPFALPKTEPPSPLFELAASPPCPSLPSLVASSKTAVAREEFLQGPRRDFVSPSPPFTGPRNPSDELHLPGFILEHVWYHQPGGLHLGSPCCGRNTAVAAVSVARGRRALALLQCQSSFLFPGTDAGLEDLEIVAEETGADLNVLECANHQPQGKP</sequence>
<name>A0A5J9TGV9_9POAL</name>
<protein>
    <submittedName>
        <fullName evidence="1">Uncharacterized protein</fullName>
    </submittedName>
</protein>
<accession>A0A5J9TGV9</accession>
<dbReference type="AlphaFoldDB" id="A0A5J9TGV9"/>
<dbReference type="Gramene" id="TVU10552">
    <property type="protein sequence ID" value="TVU10552"/>
    <property type="gene ID" value="EJB05_44093"/>
</dbReference>
<organism evidence="1 2">
    <name type="scientific">Eragrostis curvula</name>
    <name type="common">weeping love grass</name>
    <dbReference type="NCBI Taxonomy" id="38414"/>
    <lineage>
        <taxon>Eukaryota</taxon>
        <taxon>Viridiplantae</taxon>
        <taxon>Streptophyta</taxon>
        <taxon>Embryophyta</taxon>
        <taxon>Tracheophyta</taxon>
        <taxon>Spermatophyta</taxon>
        <taxon>Magnoliopsida</taxon>
        <taxon>Liliopsida</taxon>
        <taxon>Poales</taxon>
        <taxon>Poaceae</taxon>
        <taxon>PACMAD clade</taxon>
        <taxon>Chloridoideae</taxon>
        <taxon>Eragrostideae</taxon>
        <taxon>Eragrostidinae</taxon>
        <taxon>Eragrostis</taxon>
    </lineage>
</organism>
<gene>
    <name evidence="1" type="ORF">EJB05_44093</name>
</gene>
<evidence type="ECO:0000313" key="2">
    <source>
        <dbReference type="Proteomes" id="UP000324897"/>
    </source>
</evidence>
<dbReference type="EMBL" id="RWGY01000039">
    <property type="protein sequence ID" value="TVU10552.1"/>
    <property type="molecule type" value="Genomic_DNA"/>
</dbReference>
<evidence type="ECO:0000313" key="1">
    <source>
        <dbReference type="EMBL" id="TVU10552.1"/>
    </source>
</evidence>
<dbReference type="Proteomes" id="UP000324897">
    <property type="component" value="Chromosome 3"/>
</dbReference>
<reference evidence="1 2" key="1">
    <citation type="journal article" date="2019" name="Sci. Rep.">
        <title>A high-quality genome of Eragrostis curvula grass provides insights into Poaceae evolution and supports new strategies to enhance forage quality.</title>
        <authorList>
            <person name="Carballo J."/>
            <person name="Santos B.A.C.M."/>
            <person name="Zappacosta D."/>
            <person name="Garbus I."/>
            <person name="Selva J.P."/>
            <person name="Gallo C.A."/>
            <person name="Diaz A."/>
            <person name="Albertini E."/>
            <person name="Caccamo M."/>
            <person name="Echenique V."/>
        </authorList>
    </citation>
    <scope>NUCLEOTIDE SEQUENCE [LARGE SCALE GENOMIC DNA]</scope>
    <source>
        <strain evidence="2">cv. Victoria</strain>
        <tissue evidence="1">Leaf</tissue>
    </source>
</reference>
<proteinExistence type="predicted"/>
<feature type="non-terminal residue" evidence="1">
    <location>
        <position position="202"/>
    </location>
</feature>
<feature type="non-terminal residue" evidence="1">
    <location>
        <position position="1"/>
    </location>
</feature>
<keyword evidence="2" id="KW-1185">Reference proteome</keyword>
<comment type="caution">
    <text evidence="1">The sequence shown here is derived from an EMBL/GenBank/DDBJ whole genome shotgun (WGS) entry which is preliminary data.</text>
</comment>